<feature type="compositionally biased region" description="Basic residues" evidence="10">
    <location>
        <begin position="464"/>
        <end position="474"/>
    </location>
</feature>
<name>A0A8T9B4J7_9HELO</name>
<dbReference type="PROSITE" id="PS51192">
    <property type="entry name" value="HELICASE_ATP_BIND_1"/>
    <property type="match status" value="1"/>
</dbReference>
<evidence type="ECO:0000313" key="14">
    <source>
        <dbReference type="EMBL" id="TVY14934.1"/>
    </source>
</evidence>
<dbReference type="CDD" id="cd18793">
    <property type="entry name" value="SF2_C_SNF"/>
    <property type="match status" value="1"/>
</dbReference>
<dbReference type="Pfam" id="PF00176">
    <property type="entry name" value="SNF2-rel_dom"/>
    <property type="match status" value="1"/>
</dbReference>
<evidence type="ECO:0000259" key="13">
    <source>
        <dbReference type="PROSITE" id="PS51194"/>
    </source>
</evidence>
<dbReference type="Pfam" id="PF00271">
    <property type="entry name" value="Helicase_C"/>
    <property type="match status" value="1"/>
</dbReference>
<comment type="caution">
    <text evidence="14">The sequence shown here is derived from an EMBL/GenBank/DDBJ whole genome shotgun (WGS) entry which is preliminary data.</text>
</comment>
<dbReference type="Gene3D" id="3.40.50.10810">
    <property type="entry name" value="Tandem AAA-ATPase domain"/>
    <property type="match status" value="1"/>
</dbReference>
<feature type="compositionally biased region" description="Low complexity" evidence="10">
    <location>
        <begin position="520"/>
        <end position="531"/>
    </location>
</feature>
<dbReference type="InterPro" id="IPR001650">
    <property type="entry name" value="Helicase_C-like"/>
</dbReference>
<proteinExistence type="inferred from homology"/>
<dbReference type="SUPFAM" id="SSF57850">
    <property type="entry name" value="RING/U-box"/>
    <property type="match status" value="1"/>
</dbReference>
<keyword evidence="7" id="KW-0862">Zinc</keyword>
<dbReference type="GO" id="GO:0008094">
    <property type="term" value="F:ATP-dependent activity, acting on DNA"/>
    <property type="evidence" value="ECO:0007669"/>
    <property type="project" value="TreeGrafter"/>
</dbReference>
<accession>A0A8T9B4J7</accession>
<evidence type="ECO:0000256" key="6">
    <source>
        <dbReference type="ARBA" id="ARBA00022806"/>
    </source>
</evidence>
<keyword evidence="2" id="KW-0479">Metal-binding</keyword>
<keyword evidence="6 14" id="KW-0347">Helicase</keyword>
<sequence length="1384" mass="155244">MSSVVDEFDYQRYINSNQSPDEFFDNPAGSQQAADHTMSGMDPTSPPPQPNHASTHSPSQVPDEAIQQNMTNVPKREDSEDLFLSDIQYAPSAEDFGSSAGLEEDAGEERFTPEPTMGGNSHHLPELASPINFGSMFVDSPLKQALGVNSHRNGAVYPSPARHDPTPEPAPSITIEDPNDRTSPSASSSPSQDDNLGTQVKQLTIQDDDFVMINAEDTSAAAQNKWAQPHIPAIVEKPVKQEPRDGASIRLPTPAPNNPPTIQQMKQMMAAQKAMIQGSLRRNDATKGSIFSARKSVEAESSHRKQPSIVQIGDEHENANAAMGDTDENDFSWMHEENTGHDEEYENLVTIRNALQMRHENDKITQDEKLELFNLTKRIESKDRVRRAVARALAQGEEEDEEGLFVPEEREEVVGRHIRDRPTKSTLQSGQDDPDQDAILRQMLQESLGGSNEGLDDFGNPKPTKGKRRKKATGKRPTNAREVRAQEDAKREKDRAKAQKAKKAPAAKNGRKKVAAVPKPNGRARPARNGNAASRLNVTTRSESLLRPADRFNRISGQDPAGRIILEELLLNDPINDRLNDPAFNVGPEVTMEGQQRKATQFQKLFANIPPGGNKSTIRDDKKKLQEASKSFGYAQVRAVGGKWLIKGMTSPLYHHQLLGAQWMVGRELSAEPPHGGLLADSMGLGKTVQTLACMIGNPPTVEDLKRNIKATLIVVPAAVLDQWMDEIEFHTEPRVFRKVQKYKTSSQISIAVLQEMDIVVTTYNEVMRQFPYPDKKERLIIETIGYRKWWMQAMQHVGDLHKVNWYRVVLDEAHAIKNNATRTSLACQNLKSIYRWCLTSTPLLNRLEELFPYLRFLKAHYSIDLQTFQKYFCDPNSNDSQNRITTLLSYTMMRRTMKTTIMNRPIITLPKPHPVVLYINFSPKEQIIYRITENRFRSNINRYFEAGEVRRNYSVFMVQLLRLRQCTSHPFMLERTIKEAWTLEDVDELKEKFDKLGARGAKPFYEQTKVWVQESEQLRAEAAANGEELGPLLPFGRGEYGKKFDMQKAFSGLSESELHQRVNCGFCGDVPEEPIETDCGHLFCRQCLENYLHGVAAGGDDDFTTCPSCNEVFTEVNPREIASDDDGFGQGNSRGRKGKKNVLPPNSKGRDALGFEPAVESLWLYQSDVDPDFHLTPSAKTTALKATLLKGFEEAPMDKVVIYVQFRLLARIIGRMCASERWGFLYLSGDCTLEHRTKATKMFRDDPDIKILVSGLKCGGVGLNFPWANRCISLDLWWNHAVEQQAFGRIFRIGQGKETYMTRIVVKNSVDMRLLTMQMHKLQDLEKAIAEGDTSKGLSLMELANLFGFLRTSADGDIVGVEADYDDGGSSSGVGGSEGMDLD</sequence>
<organism evidence="14 15">
    <name type="scientific">Lachnellula arida</name>
    <dbReference type="NCBI Taxonomy" id="1316785"/>
    <lineage>
        <taxon>Eukaryota</taxon>
        <taxon>Fungi</taxon>
        <taxon>Dikarya</taxon>
        <taxon>Ascomycota</taxon>
        <taxon>Pezizomycotina</taxon>
        <taxon>Leotiomycetes</taxon>
        <taxon>Helotiales</taxon>
        <taxon>Lachnaceae</taxon>
        <taxon>Lachnellula</taxon>
    </lineage>
</organism>
<keyword evidence="5" id="KW-0378">Hydrolase</keyword>
<dbReference type="SMART" id="SM00184">
    <property type="entry name" value="RING"/>
    <property type="match status" value="1"/>
</dbReference>
<dbReference type="InterPro" id="IPR001841">
    <property type="entry name" value="Znf_RING"/>
</dbReference>
<evidence type="ECO:0000256" key="5">
    <source>
        <dbReference type="ARBA" id="ARBA00022801"/>
    </source>
</evidence>
<reference evidence="14 15" key="1">
    <citation type="submission" date="2018-05" db="EMBL/GenBank/DDBJ databases">
        <title>Whole genome sequencing for identification of molecular markers to develop diagnostic detection tools for the regulated plant pathogen Lachnellula willkommii.</title>
        <authorList>
            <person name="Giroux E."/>
            <person name="Bilodeau G."/>
        </authorList>
    </citation>
    <scope>NUCLEOTIDE SEQUENCE [LARGE SCALE GENOMIC DNA]</scope>
    <source>
        <strain evidence="14 15">CBS 203.66</strain>
    </source>
</reference>
<dbReference type="PROSITE" id="PS51194">
    <property type="entry name" value="HELICASE_CTER"/>
    <property type="match status" value="1"/>
</dbReference>
<dbReference type="SMART" id="SM00487">
    <property type="entry name" value="DEXDc"/>
    <property type="match status" value="1"/>
</dbReference>
<dbReference type="InterPro" id="IPR038718">
    <property type="entry name" value="SNF2-like_sf"/>
</dbReference>
<feature type="region of interest" description="Disordered" evidence="10">
    <location>
        <begin position="447"/>
        <end position="531"/>
    </location>
</feature>
<evidence type="ECO:0000259" key="11">
    <source>
        <dbReference type="PROSITE" id="PS50089"/>
    </source>
</evidence>
<dbReference type="GO" id="GO:0006281">
    <property type="term" value="P:DNA repair"/>
    <property type="evidence" value="ECO:0007669"/>
    <property type="project" value="TreeGrafter"/>
</dbReference>
<comment type="similarity">
    <text evidence="1">Belongs to the SNF2/RAD54 helicase family.</text>
</comment>
<feature type="compositionally biased region" description="Basic and acidic residues" evidence="10">
    <location>
        <begin position="479"/>
        <end position="497"/>
    </location>
</feature>
<feature type="compositionally biased region" description="Basic and acidic residues" evidence="10">
    <location>
        <begin position="412"/>
        <end position="423"/>
    </location>
</feature>
<feature type="domain" description="RING-type" evidence="11">
    <location>
        <begin position="1065"/>
        <end position="1111"/>
    </location>
</feature>
<dbReference type="PROSITE" id="PS50089">
    <property type="entry name" value="ZF_RING_2"/>
    <property type="match status" value="1"/>
</dbReference>
<feature type="region of interest" description="Disordered" evidence="10">
    <location>
        <begin position="1121"/>
        <end position="1151"/>
    </location>
</feature>
<evidence type="ECO:0000313" key="15">
    <source>
        <dbReference type="Proteomes" id="UP000469559"/>
    </source>
</evidence>
<evidence type="ECO:0000256" key="1">
    <source>
        <dbReference type="ARBA" id="ARBA00007025"/>
    </source>
</evidence>
<dbReference type="InterPro" id="IPR049730">
    <property type="entry name" value="SNF2/RAD54-like_C"/>
</dbReference>
<dbReference type="InterPro" id="IPR050628">
    <property type="entry name" value="SNF2_RAD54_helicase_TF"/>
</dbReference>
<dbReference type="SMART" id="SM00490">
    <property type="entry name" value="HELICc"/>
    <property type="match status" value="1"/>
</dbReference>
<dbReference type="GO" id="GO:0005634">
    <property type="term" value="C:nucleus"/>
    <property type="evidence" value="ECO:0007669"/>
    <property type="project" value="TreeGrafter"/>
</dbReference>
<dbReference type="Proteomes" id="UP000469559">
    <property type="component" value="Unassembled WGS sequence"/>
</dbReference>
<dbReference type="GO" id="GO:0004386">
    <property type="term" value="F:helicase activity"/>
    <property type="evidence" value="ECO:0007669"/>
    <property type="project" value="UniProtKB-KW"/>
</dbReference>
<dbReference type="InterPro" id="IPR027417">
    <property type="entry name" value="P-loop_NTPase"/>
</dbReference>
<feature type="compositionally biased region" description="Polar residues" evidence="10">
    <location>
        <begin position="51"/>
        <end position="72"/>
    </location>
</feature>
<dbReference type="Gene3D" id="3.40.50.300">
    <property type="entry name" value="P-loop containing nucleotide triphosphate hydrolases"/>
    <property type="match status" value="1"/>
</dbReference>
<feature type="compositionally biased region" description="Basic residues" evidence="10">
    <location>
        <begin position="498"/>
        <end position="514"/>
    </location>
</feature>
<dbReference type="InterPro" id="IPR014001">
    <property type="entry name" value="Helicase_ATP-bd"/>
</dbReference>
<keyword evidence="8" id="KW-0067">ATP-binding</keyword>
<keyword evidence="4 9" id="KW-0863">Zinc-finger</keyword>
<evidence type="ECO:0000256" key="9">
    <source>
        <dbReference type="PROSITE-ProRule" id="PRU00175"/>
    </source>
</evidence>
<dbReference type="InterPro" id="IPR013083">
    <property type="entry name" value="Znf_RING/FYVE/PHD"/>
</dbReference>
<feature type="region of interest" description="Disordered" evidence="10">
    <location>
        <begin position="151"/>
        <end position="197"/>
    </location>
</feature>
<dbReference type="GO" id="GO:0005524">
    <property type="term" value="F:ATP binding"/>
    <property type="evidence" value="ECO:0007669"/>
    <property type="project" value="UniProtKB-KW"/>
</dbReference>
<feature type="domain" description="Helicase C-terminal" evidence="13">
    <location>
        <begin position="1184"/>
        <end position="1342"/>
    </location>
</feature>
<dbReference type="OrthoDB" id="448448at2759"/>
<dbReference type="Gene3D" id="3.30.40.10">
    <property type="entry name" value="Zinc/RING finger domain, C3HC4 (zinc finger)"/>
    <property type="match status" value="1"/>
</dbReference>
<feature type="region of interest" description="Disordered" evidence="10">
    <location>
        <begin position="393"/>
        <end position="434"/>
    </location>
</feature>
<dbReference type="InterPro" id="IPR018957">
    <property type="entry name" value="Znf_C3HC4_RING-type"/>
</dbReference>
<keyword evidence="3" id="KW-0547">Nucleotide-binding</keyword>
<dbReference type="InterPro" id="IPR000330">
    <property type="entry name" value="SNF2_N"/>
</dbReference>
<keyword evidence="15" id="KW-1185">Reference proteome</keyword>
<evidence type="ECO:0000256" key="2">
    <source>
        <dbReference type="ARBA" id="ARBA00022723"/>
    </source>
</evidence>
<dbReference type="PROSITE" id="PS00518">
    <property type="entry name" value="ZF_RING_1"/>
    <property type="match status" value="1"/>
</dbReference>
<dbReference type="PANTHER" id="PTHR45626:SF17">
    <property type="entry name" value="HELICASE-LIKE TRANSCRIPTION FACTOR"/>
    <property type="match status" value="1"/>
</dbReference>
<dbReference type="GO" id="GO:0016787">
    <property type="term" value="F:hydrolase activity"/>
    <property type="evidence" value="ECO:0007669"/>
    <property type="project" value="UniProtKB-KW"/>
</dbReference>
<evidence type="ECO:0000256" key="8">
    <source>
        <dbReference type="ARBA" id="ARBA00022840"/>
    </source>
</evidence>
<dbReference type="CDD" id="cd18008">
    <property type="entry name" value="DEXDc_SHPRH-like"/>
    <property type="match status" value="1"/>
</dbReference>
<dbReference type="Pfam" id="PF00097">
    <property type="entry name" value="zf-C3HC4"/>
    <property type="match status" value="1"/>
</dbReference>
<feature type="region of interest" description="Disordered" evidence="10">
    <location>
        <begin position="16"/>
        <end position="126"/>
    </location>
</feature>
<evidence type="ECO:0000256" key="7">
    <source>
        <dbReference type="ARBA" id="ARBA00022833"/>
    </source>
</evidence>
<evidence type="ECO:0000256" key="10">
    <source>
        <dbReference type="SAM" id="MobiDB-lite"/>
    </source>
</evidence>
<evidence type="ECO:0000256" key="3">
    <source>
        <dbReference type="ARBA" id="ARBA00022741"/>
    </source>
</evidence>
<gene>
    <name evidence="14" type="primary">CHR28</name>
    <name evidence="14" type="ORF">LARI1_G008379</name>
</gene>
<evidence type="ECO:0000256" key="4">
    <source>
        <dbReference type="ARBA" id="ARBA00022771"/>
    </source>
</evidence>
<protein>
    <submittedName>
        <fullName evidence="14">Helicase-like transcription factor CHR28</fullName>
    </submittedName>
</protein>
<dbReference type="SUPFAM" id="SSF52540">
    <property type="entry name" value="P-loop containing nucleoside triphosphate hydrolases"/>
    <property type="match status" value="2"/>
</dbReference>
<evidence type="ECO:0000259" key="12">
    <source>
        <dbReference type="PROSITE" id="PS51192"/>
    </source>
</evidence>
<dbReference type="GO" id="GO:0008270">
    <property type="term" value="F:zinc ion binding"/>
    <property type="evidence" value="ECO:0007669"/>
    <property type="project" value="UniProtKB-KW"/>
</dbReference>
<dbReference type="InterPro" id="IPR017907">
    <property type="entry name" value="Znf_RING_CS"/>
</dbReference>
<dbReference type="PANTHER" id="PTHR45626">
    <property type="entry name" value="TRANSCRIPTION TERMINATION FACTOR 2-RELATED"/>
    <property type="match status" value="1"/>
</dbReference>
<dbReference type="EMBL" id="QGMF01000586">
    <property type="protein sequence ID" value="TVY14934.1"/>
    <property type="molecule type" value="Genomic_DNA"/>
</dbReference>
<feature type="domain" description="Helicase ATP-binding" evidence="12">
    <location>
        <begin position="668"/>
        <end position="861"/>
    </location>
</feature>